<dbReference type="PANTHER" id="PTHR10795">
    <property type="entry name" value="PROPROTEIN CONVERTASE SUBTILISIN/KEXIN"/>
    <property type="match status" value="1"/>
</dbReference>
<keyword evidence="5" id="KW-1185">Reference proteome</keyword>
<reference evidence="4" key="1">
    <citation type="submission" date="2023-08" db="EMBL/GenBank/DDBJ databases">
        <title>A de novo genome assembly of Solanum verrucosum Schlechtendal, a Mexican diploid species geographically isolated from the other diploid A-genome species in potato relatives.</title>
        <authorList>
            <person name="Hosaka K."/>
        </authorList>
    </citation>
    <scope>NUCLEOTIDE SEQUENCE</scope>
    <source>
        <tissue evidence="4">Young leaves</tissue>
    </source>
</reference>
<accession>A0AAF0U8B4</accession>
<dbReference type="Proteomes" id="UP001234989">
    <property type="component" value="Chromosome 8"/>
</dbReference>
<name>A0AAF0U8B4_SOLVR</name>
<dbReference type="Gene3D" id="2.60.40.2310">
    <property type="match status" value="1"/>
</dbReference>
<sequence>MHPGLVYDIESSDYIGYLCSIGYGPSRISPFTKDTSSMNCSEHSLASPGDLNYPSFSVVFMSESVVKYKCVVKNVGRNENDVYKVKLNAPSSVEVKVTPSKLSFSEEKRKSMKEKKFLYWGTTEDRLEMPYVLKY</sequence>
<evidence type="ECO:0000256" key="2">
    <source>
        <dbReference type="ARBA" id="ARBA00022729"/>
    </source>
</evidence>
<organism evidence="4 5">
    <name type="scientific">Solanum verrucosum</name>
    <dbReference type="NCBI Taxonomy" id="315347"/>
    <lineage>
        <taxon>Eukaryota</taxon>
        <taxon>Viridiplantae</taxon>
        <taxon>Streptophyta</taxon>
        <taxon>Embryophyta</taxon>
        <taxon>Tracheophyta</taxon>
        <taxon>Spermatophyta</taxon>
        <taxon>Magnoliopsida</taxon>
        <taxon>eudicotyledons</taxon>
        <taxon>Gunneridae</taxon>
        <taxon>Pentapetalae</taxon>
        <taxon>asterids</taxon>
        <taxon>lamiids</taxon>
        <taxon>Solanales</taxon>
        <taxon>Solanaceae</taxon>
        <taxon>Solanoideae</taxon>
        <taxon>Solaneae</taxon>
        <taxon>Solanum</taxon>
    </lineage>
</organism>
<dbReference type="InterPro" id="IPR041469">
    <property type="entry name" value="Subtilisin-like_FN3"/>
</dbReference>
<comment type="similarity">
    <text evidence="1">Belongs to the peptidase S8 family.</text>
</comment>
<gene>
    <name evidence="4" type="ORF">MTR67_034720</name>
</gene>
<proteinExistence type="inferred from homology"/>
<keyword evidence="2" id="KW-0732">Signal</keyword>
<dbReference type="InterPro" id="IPR045051">
    <property type="entry name" value="SBT"/>
</dbReference>
<evidence type="ECO:0000259" key="3">
    <source>
        <dbReference type="Pfam" id="PF17766"/>
    </source>
</evidence>
<dbReference type="AlphaFoldDB" id="A0AAF0U8B4"/>
<feature type="domain" description="Subtilisin-like protease fibronectin type-III" evidence="3">
    <location>
        <begin position="50"/>
        <end position="110"/>
    </location>
</feature>
<evidence type="ECO:0000256" key="1">
    <source>
        <dbReference type="ARBA" id="ARBA00011073"/>
    </source>
</evidence>
<protein>
    <recommendedName>
        <fullName evidence="3">Subtilisin-like protease fibronectin type-III domain-containing protein</fullName>
    </recommendedName>
</protein>
<dbReference type="Pfam" id="PF17766">
    <property type="entry name" value="fn3_6"/>
    <property type="match status" value="1"/>
</dbReference>
<dbReference type="EMBL" id="CP133619">
    <property type="protein sequence ID" value="WMV41335.1"/>
    <property type="molecule type" value="Genomic_DNA"/>
</dbReference>
<evidence type="ECO:0000313" key="4">
    <source>
        <dbReference type="EMBL" id="WMV41335.1"/>
    </source>
</evidence>
<evidence type="ECO:0000313" key="5">
    <source>
        <dbReference type="Proteomes" id="UP001234989"/>
    </source>
</evidence>